<dbReference type="SMART" id="SM00929">
    <property type="entry name" value="NADH-G_4Fe-4S_3"/>
    <property type="match status" value="1"/>
</dbReference>
<keyword evidence="7" id="KW-0560">Oxidoreductase</keyword>
<dbReference type="InterPro" id="IPR041924">
    <property type="entry name" value="Formate_Dh-H_N"/>
</dbReference>
<dbReference type="InterPro" id="IPR006657">
    <property type="entry name" value="MoPterin_dinucl-bd_dom"/>
</dbReference>
<dbReference type="Proteomes" id="UP000502259">
    <property type="component" value="Chromosome"/>
</dbReference>
<dbReference type="Pfam" id="PF04879">
    <property type="entry name" value="Molybdop_Fe4S4"/>
    <property type="match status" value="1"/>
</dbReference>
<proteinExistence type="inferred from homology"/>
<evidence type="ECO:0000256" key="6">
    <source>
        <dbReference type="ARBA" id="ARBA00022737"/>
    </source>
</evidence>
<dbReference type="Gene3D" id="2.20.25.90">
    <property type="entry name" value="ADC-like domains"/>
    <property type="match status" value="1"/>
</dbReference>
<feature type="domain" description="4Fe-4S ferredoxin-type" evidence="11">
    <location>
        <begin position="172"/>
        <end position="203"/>
    </location>
</feature>
<name>A0A6F8U7Y9_9GAMM</name>
<evidence type="ECO:0000259" key="10">
    <source>
        <dbReference type="PROSITE" id="PS51085"/>
    </source>
</evidence>
<dbReference type="Pfam" id="PF13510">
    <property type="entry name" value="Fer2_4"/>
    <property type="match status" value="1"/>
</dbReference>
<dbReference type="PROSITE" id="PS00198">
    <property type="entry name" value="4FE4S_FER_1"/>
    <property type="match status" value="1"/>
</dbReference>
<dbReference type="InterPro" id="IPR050123">
    <property type="entry name" value="Prok_molybdopt-oxidoreductase"/>
</dbReference>
<dbReference type="SUPFAM" id="SSF50692">
    <property type="entry name" value="ADC-like"/>
    <property type="match status" value="1"/>
</dbReference>
<keyword evidence="3" id="KW-0004">4Fe-4S</keyword>
<dbReference type="EMBL" id="AP022843">
    <property type="protein sequence ID" value="BCB09602.1"/>
    <property type="molecule type" value="Genomic_DNA"/>
</dbReference>
<feature type="domain" description="4Fe-4S His(Cys)3-ligated-type" evidence="13">
    <location>
        <begin position="110"/>
        <end position="149"/>
    </location>
</feature>
<dbReference type="FunFam" id="3.10.20.740:FF:000005">
    <property type="entry name" value="NADH:ubiquinone oxidoreductase subunit"/>
    <property type="match status" value="1"/>
</dbReference>
<dbReference type="GO" id="GO:0003954">
    <property type="term" value="F:NADH dehydrogenase activity"/>
    <property type="evidence" value="ECO:0007669"/>
    <property type="project" value="TreeGrafter"/>
</dbReference>
<dbReference type="SUPFAM" id="SSF53706">
    <property type="entry name" value="Formate dehydrogenase/DMSO reductase, domains 1-3"/>
    <property type="match status" value="1"/>
</dbReference>
<gene>
    <name evidence="14" type="primary">fdhF</name>
    <name evidence="14" type="ORF">HHSLTHF2_34920</name>
</gene>
<dbReference type="GO" id="GO:1990204">
    <property type="term" value="C:oxidoreductase complex"/>
    <property type="evidence" value="ECO:0007669"/>
    <property type="project" value="UniProtKB-ARBA"/>
</dbReference>
<dbReference type="AlphaFoldDB" id="A0A6F8U7Y9"/>
<feature type="domain" description="2Fe-2S ferredoxin-type" evidence="10">
    <location>
        <begin position="32"/>
        <end position="110"/>
    </location>
</feature>
<evidence type="ECO:0000259" key="13">
    <source>
        <dbReference type="PROSITE" id="PS51839"/>
    </source>
</evidence>
<feature type="domain" description="4Fe-4S Mo/W bis-MGD-type" evidence="12">
    <location>
        <begin position="251"/>
        <end position="307"/>
    </location>
</feature>
<dbReference type="SMART" id="SM00926">
    <property type="entry name" value="Molybdop_Fe4S4"/>
    <property type="match status" value="1"/>
</dbReference>
<keyword evidence="9" id="KW-0411">Iron-sulfur</keyword>
<evidence type="ECO:0000256" key="4">
    <source>
        <dbReference type="ARBA" id="ARBA00022714"/>
    </source>
</evidence>
<comment type="similarity">
    <text evidence="2">In the C-terminal section; belongs to the prokaryotic molybdopterin-containing oxidoreductase family.</text>
</comment>
<dbReference type="RefSeq" id="WP_172422291.1">
    <property type="nucleotide sequence ID" value="NZ_AP022843.1"/>
</dbReference>
<reference evidence="14 15" key="1">
    <citation type="submission" date="2020-03" db="EMBL/GenBank/DDBJ databases">
        <title>Complete Genome Sequence of Halomonas hydrothermalis Strain Slthf2, Halophilic Bacterium Isolated from Deep-Sea Hydrothermal-Vent Environments.</title>
        <authorList>
            <person name="Takeyama N."/>
            <person name="Huang M."/>
            <person name="Sato K."/>
            <person name="Galipon J."/>
            <person name="Arakawa K."/>
        </authorList>
    </citation>
    <scope>NUCLEOTIDE SEQUENCE [LARGE SCALE GENOMIC DNA]</scope>
    <source>
        <strain evidence="14 15">Slthf2</strain>
    </source>
</reference>
<keyword evidence="15" id="KW-1185">Reference proteome</keyword>
<evidence type="ECO:0000313" key="15">
    <source>
        <dbReference type="Proteomes" id="UP000502259"/>
    </source>
</evidence>
<dbReference type="NCBIfam" id="TIGR01591">
    <property type="entry name" value="Fdh-alpha"/>
    <property type="match status" value="1"/>
</dbReference>
<dbReference type="PANTHER" id="PTHR43105">
    <property type="entry name" value="RESPIRATORY NITRATE REDUCTASE"/>
    <property type="match status" value="1"/>
</dbReference>
<dbReference type="InterPro" id="IPR006963">
    <property type="entry name" value="Mopterin_OxRdtase_4Fe-4S_dom"/>
</dbReference>
<keyword evidence="5" id="KW-0479">Metal-binding</keyword>
<keyword evidence="4" id="KW-0001">2Fe-2S</keyword>
<evidence type="ECO:0000256" key="2">
    <source>
        <dbReference type="ARBA" id="ARBA00007023"/>
    </source>
</evidence>
<dbReference type="CDD" id="cd02753">
    <property type="entry name" value="MopB_Formate-Dh-H"/>
    <property type="match status" value="1"/>
</dbReference>
<evidence type="ECO:0000313" key="14">
    <source>
        <dbReference type="EMBL" id="BCB09602.1"/>
    </source>
</evidence>
<keyword evidence="8" id="KW-0408">Iron</keyword>
<dbReference type="PROSITE" id="PS51085">
    <property type="entry name" value="2FE2S_FER_2"/>
    <property type="match status" value="1"/>
</dbReference>
<dbReference type="GO" id="GO:0051537">
    <property type="term" value="F:2 iron, 2 sulfur cluster binding"/>
    <property type="evidence" value="ECO:0007669"/>
    <property type="project" value="UniProtKB-KW"/>
</dbReference>
<dbReference type="GO" id="GO:0016020">
    <property type="term" value="C:membrane"/>
    <property type="evidence" value="ECO:0007669"/>
    <property type="project" value="TreeGrafter"/>
</dbReference>
<dbReference type="GO" id="GO:0046872">
    <property type="term" value="F:metal ion binding"/>
    <property type="evidence" value="ECO:0007669"/>
    <property type="project" value="UniProtKB-KW"/>
</dbReference>
<dbReference type="GO" id="GO:0022904">
    <property type="term" value="P:respiratory electron transport chain"/>
    <property type="evidence" value="ECO:0007669"/>
    <property type="project" value="TreeGrafter"/>
</dbReference>
<dbReference type="InterPro" id="IPR019574">
    <property type="entry name" value="NADH_UbQ_OxRdtase_Gsu_4Fe4S-bd"/>
</dbReference>
<feature type="domain" description="4Fe-4S ferredoxin-type" evidence="11">
    <location>
        <begin position="216"/>
        <end position="244"/>
    </location>
</feature>
<dbReference type="Gene3D" id="2.40.40.20">
    <property type="match status" value="1"/>
</dbReference>
<dbReference type="Gene3D" id="3.30.70.20">
    <property type="match status" value="1"/>
</dbReference>
<dbReference type="GO" id="GO:0015942">
    <property type="term" value="P:formate metabolic process"/>
    <property type="evidence" value="ECO:0007669"/>
    <property type="project" value="InterPro"/>
</dbReference>
<organism evidence="14 15">
    <name type="scientific">Halomonas hydrothermalis</name>
    <dbReference type="NCBI Taxonomy" id="115561"/>
    <lineage>
        <taxon>Bacteria</taxon>
        <taxon>Pseudomonadati</taxon>
        <taxon>Pseudomonadota</taxon>
        <taxon>Gammaproteobacteria</taxon>
        <taxon>Oceanospirillales</taxon>
        <taxon>Halomonadaceae</taxon>
        <taxon>Halomonas</taxon>
    </lineage>
</organism>
<dbReference type="PROSITE" id="PS51839">
    <property type="entry name" value="4FE4S_HC3"/>
    <property type="match status" value="1"/>
</dbReference>
<dbReference type="PROSITE" id="PS51379">
    <property type="entry name" value="4FE4S_FER_2"/>
    <property type="match status" value="2"/>
</dbReference>
<dbReference type="InterPro" id="IPR017896">
    <property type="entry name" value="4Fe4S_Fe-S-bd"/>
</dbReference>
<evidence type="ECO:0000256" key="1">
    <source>
        <dbReference type="ARBA" id="ARBA00005404"/>
    </source>
</evidence>
<dbReference type="InterPro" id="IPR017900">
    <property type="entry name" value="4Fe4S_Fe_S_CS"/>
</dbReference>
<dbReference type="GO" id="GO:0043546">
    <property type="term" value="F:molybdopterin cofactor binding"/>
    <property type="evidence" value="ECO:0007669"/>
    <property type="project" value="InterPro"/>
</dbReference>
<evidence type="ECO:0000256" key="7">
    <source>
        <dbReference type="ARBA" id="ARBA00023002"/>
    </source>
</evidence>
<dbReference type="InterPro" id="IPR009010">
    <property type="entry name" value="Asp_de-COase-like_dom_sf"/>
</dbReference>
<dbReference type="FunFam" id="3.30.70.20:FF:000035">
    <property type="entry name" value="Iron hydrogenase 1"/>
    <property type="match status" value="1"/>
</dbReference>
<dbReference type="Gene3D" id="3.40.228.10">
    <property type="entry name" value="Dimethylsulfoxide Reductase, domain 2"/>
    <property type="match status" value="1"/>
</dbReference>
<protein>
    <submittedName>
        <fullName evidence="14">Formate dehydrogenase subunit alpha</fullName>
    </submittedName>
</protein>
<accession>A0A6F8U7Y9</accession>
<evidence type="ECO:0000256" key="9">
    <source>
        <dbReference type="ARBA" id="ARBA00023014"/>
    </source>
</evidence>
<keyword evidence="6" id="KW-0677">Repeat</keyword>
<dbReference type="SUPFAM" id="SSF54292">
    <property type="entry name" value="2Fe-2S ferredoxin-like"/>
    <property type="match status" value="1"/>
</dbReference>
<dbReference type="Gene3D" id="3.10.20.740">
    <property type="match status" value="1"/>
</dbReference>
<comment type="similarity">
    <text evidence="1">Belongs to the complex I 75 kDa subunit family.</text>
</comment>
<evidence type="ECO:0000256" key="3">
    <source>
        <dbReference type="ARBA" id="ARBA00022485"/>
    </source>
</evidence>
<dbReference type="Pfam" id="PF01568">
    <property type="entry name" value="Molydop_binding"/>
    <property type="match status" value="1"/>
</dbReference>
<dbReference type="GO" id="GO:0051539">
    <property type="term" value="F:4 iron, 4 sulfur cluster binding"/>
    <property type="evidence" value="ECO:0007669"/>
    <property type="project" value="UniProtKB-KW"/>
</dbReference>
<dbReference type="Pfam" id="PF10588">
    <property type="entry name" value="NADH-G_4Fe-4S_3"/>
    <property type="match status" value="1"/>
</dbReference>
<evidence type="ECO:0000259" key="11">
    <source>
        <dbReference type="PROSITE" id="PS51379"/>
    </source>
</evidence>
<dbReference type="FunFam" id="2.20.25.90:FF:000001">
    <property type="entry name" value="Formate dehydrogenase subunit alpha"/>
    <property type="match status" value="1"/>
</dbReference>
<sequence>MINHFDPRQHSSSVEYTKDLGTPFPASATDAALVSLNIDGVTISVPEGTSVLRAAALADINIPKLCATDSLEPFGSCRLCAVQVEGRRGMPAACTTPVAEGMKVTTQNERLAKLRRNVMELYISDHPLDCLTCPANGDCELQDMAGSVGLREVRYGFEGENHLEAAKDETNPYFSFDPSKCIVCSRCVRACEEVQGTFALTIDGRGFESKVSAGQADSFMDSDCVSCGACVQACPTATLMEKSVIDHGVPEHSVVTTCAYCGVGCSFEAQMKGDQLVRMVPYKGGDANHGHSCVKGRFAFGYATHPDRLTSPMIRDSIDQPWREVSWEEAIGFAASRLKAIQAEHGRESIGGITSSRCTNEETYLVQKLIRAAFGNNNTDTCARVCHSPTGYGLKTTLGESAGTQTFDSVMKADAIIVIGANPTDAHPVFGSLMRKRLRQGAKLIVADPRHIDLLKTPHMSSAQHLPLRPGTNVALINALGHVVVTEGLEDKAFVEKRCDTEAYHRWRAFISEPRHSPEASAEITGVPAEAVRQAARTYAKAANGAIYYGLGVTEHSQGSTMVMGIANLAMATGNIGREGVGVNPLRGQNNVQGSCDMGSFPHELPGYQHVADPIARGRFESVWGVKLDDEPGLRIPNMFDAAIEGTFKALYVQGEDIAQSDPNTQHVEAALTSLDCLIVQDIFLNETAKFAHVLLPGSSFLEKNGTFTNAERRINRVRKVMPALAGKEDWEVTQDLANALGYPMHYTHPSEIMDEIAQLTPSFAGVSYAKLEERGSLQWPCNAEYPLGMPTMHEVDFPIGLGRFAITEYVATEERANRRFPLLLTTGRILSQYNVGAQTRRTDNQRWHDEDVLELHPSDAELRGVRDGDWLGITSRSGQTVLRARLSERMQPGVVYTTFHHPGSGANVITTDNSDWATNCPEYKVTAVQVEKVSQPSAWQQRFNTFDLIQRDHLAKAQQEAP</sequence>
<dbReference type="GO" id="GO:0008863">
    <property type="term" value="F:formate dehydrogenase (NAD+) activity"/>
    <property type="evidence" value="ECO:0007669"/>
    <property type="project" value="InterPro"/>
</dbReference>
<dbReference type="Gene3D" id="3.40.50.740">
    <property type="match status" value="1"/>
</dbReference>
<dbReference type="SUPFAM" id="SSF54862">
    <property type="entry name" value="4Fe-4S ferredoxins"/>
    <property type="match status" value="1"/>
</dbReference>
<dbReference type="PANTHER" id="PTHR43105:SF14">
    <property type="entry name" value="FORMATE DEHYDROGENASE H"/>
    <property type="match status" value="1"/>
</dbReference>
<dbReference type="PIRSF" id="PIRSF036643">
    <property type="entry name" value="FDH_alpha"/>
    <property type="match status" value="1"/>
</dbReference>
<dbReference type="CDD" id="cd00207">
    <property type="entry name" value="fer2"/>
    <property type="match status" value="1"/>
</dbReference>
<dbReference type="InterPro" id="IPR001041">
    <property type="entry name" value="2Fe-2S_ferredoxin-type"/>
</dbReference>
<dbReference type="InterPro" id="IPR006478">
    <property type="entry name" value="Formate_DH_asu"/>
</dbReference>
<evidence type="ECO:0000256" key="8">
    <source>
        <dbReference type="ARBA" id="ARBA00023004"/>
    </source>
</evidence>
<dbReference type="PROSITE" id="PS51669">
    <property type="entry name" value="4FE4S_MOW_BIS_MGD"/>
    <property type="match status" value="1"/>
</dbReference>
<dbReference type="InterPro" id="IPR006656">
    <property type="entry name" value="Mopterin_OxRdtase"/>
</dbReference>
<dbReference type="Pfam" id="PF12838">
    <property type="entry name" value="Fer4_7"/>
    <property type="match status" value="1"/>
</dbReference>
<dbReference type="InterPro" id="IPR036010">
    <property type="entry name" value="2Fe-2S_ferredoxin-like_sf"/>
</dbReference>
<dbReference type="Pfam" id="PF00384">
    <property type="entry name" value="Molybdopterin"/>
    <property type="match status" value="1"/>
</dbReference>
<evidence type="ECO:0000259" key="12">
    <source>
        <dbReference type="PROSITE" id="PS51669"/>
    </source>
</evidence>
<dbReference type="CDD" id="cd00508">
    <property type="entry name" value="MopB_CT_Fdh-Nap-like"/>
    <property type="match status" value="1"/>
</dbReference>
<evidence type="ECO:0000256" key="5">
    <source>
        <dbReference type="ARBA" id="ARBA00022723"/>
    </source>
</evidence>